<feature type="transmembrane region" description="Helical" evidence="1">
    <location>
        <begin position="39"/>
        <end position="59"/>
    </location>
</feature>
<gene>
    <name evidence="3" type="primary">ydbS</name>
    <name evidence="3" type="ORF">LC1Nh_0768</name>
</gene>
<keyword evidence="1" id="KW-0472">Membrane</keyword>
<organism evidence="3 4">
    <name type="scientific">Candidatus Nanohalobium constans</name>
    <dbReference type="NCBI Taxonomy" id="2565781"/>
    <lineage>
        <taxon>Archaea</taxon>
        <taxon>Candidatus Nanohalarchaeota</taxon>
        <taxon>Candidatus Nanohalobia</taxon>
        <taxon>Candidatus Nanohalobiales</taxon>
        <taxon>Candidatus Nanohalobiaceae</taxon>
        <taxon>Candidatus Nanohalobium</taxon>
    </lineage>
</organism>
<evidence type="ECO:0000256" key="1">
    <source>
        <dbReference type="SAM" id="Phobius"/>
    </source>
</evidence>
<dbReference type="OrthoDB" id="301911at2157"/>
<dbReference type="KEGG" id="ncon:LC1Nh_0768"/>
<evidence type="ECO:0000313" key="3">
    <source>
        <dbReference type="EMBL" id="QGA80652.1"/>
    </source>
</evidence>
<evidence type="ECO:0000313" key="4">
    <source>
        <dbReference type="Proteomes" id="UP000377803"/>
    </source>
</evidence>
<feature type="domain" description="YdbS-like PH" evidence="2">
    <location>
        <begin position="61"/>
        <end position="139"/>
    </location>
</feature>
<reference evidence="4" key="1">
    <citation type="submission" date="2019-05" db="EMBL/GenBank/DDBJ databases">
        <title>Candidatus Nanohalobium constans, a novel model system to study the DPANN nano-sized archaea: genomic and physiological characterization of a nanoarchaeon co-cultured with its chitinotrophic host.</title>
        <authorList>
            <person name="La Cono V."/>
            <person name="Arcadi E."/>
            <person name="Crisafi F."/>
            <person name="Denaro R."/>
            <person name="La Spada G."/>
            <person name="Messina E."/>
            <person name="Smedile F."/>
            <person name="Toshchakov S.V."/>
            <person name="Shevchenko M.A."/>
            <person name="Golyshin P.N."/>
            <person name="Golyshina O.V."/>
            <person name="Ferrer M."/>
            <person name="Rohde M."/>
            <person name="Mushegian A."/>
            <person name="Sorokin D.Y."/>
            <person name="Giuliano L."/>
            <person name="Yakimov M.M."/>
        </authorList>
    </citation>
    <scope>NUCLEOTIDE SEQUENCE [LARGE SCALE GENOMIC DNA]</scope>
    <source>
        <strain evidence="4">LC1Nh</strain>
    </source>
</reference>
<dbReference type="EMBL" id="CP040089">
    <property type="protein sequence ID" value="QGA80652.1"/>
    <property type="molecule type" value="Genomic_DNA"/>
</dbReference>
<name>A0A5Q0UG74_9ARCH</name>
<dbReference type="Pfam" id="PF03703">
    <property type="entry name" value="bPH_2"/>
    <property type="match status" value="1"/>
</dbReference>
<dbReference type="GeneID" id="42365156"/>
<protein>
    <submittedName>
        <fullName evidence="3">Putative membrane protein YdbS, contains bPH2</fullName>
    </submittedName>
</protein>
<dbReference type="RefSeq" id="WP_153550392.1">
    <property type="nucleotide sequence ID" value="NZ_CP040089.1"/>
</dbReference>
<accession>A0A5Q0UG74</accession>
<dbReference type="PANTHER" id="PTHR34473">
    <property type="entry name" value="UPF0699 TRANSMEMBRANE PROTEIN YDBS"/>
    <property type="match status" value="1"/>
</dbReference>
<proteinExistence type="predicted"/>
<keyword evidence="1" id="KW-1133">Transmembrane helix</keyword>
<dbReference type="Proteomes" id="UP000377803">
    <property type="component" value="Chromosome"/>
</dbReference>
<dbReference type="InterPro" id="IPR005182">
    <property type="entry name" value="YdbS-like_PH"/>
</dbReference>
<dbReference type="AlphaFoldDB" id="A0A5Q0UG74"/>
<dbReference type="PANTHER" id="PTHR34473:SF3">
    <property type="entry name" value="TRANSMEMBRANE PROTEIN-RELATED"/>
    <property type="match status" value="1"/>
</dbReference>
<feature type="transmembrane region" description="Helical" evidence="1">
    <location>
        <begin position="12"/>
        <end position="33"/>
    </location>
</feature>
<evidence type="ECO:0000259" key="2">
    <source>
        <dbReference type="Pfam" id="PF03703"/>
    </source>
</evidence>
<keyword evidence="1" id="KW-0812">Transmembrane</keyword>
<sequence length="155" mass="17192">MKDLEKKILAPWLATGLLVSIVLTSIVGGSLVFLETFSISVASVLFAVLTVLTSVYMVLRYRNWGFEMRDDYLYLEHGVVTKVKTKVPYVRVQHVDTQRSLVDRIFGLSQLVVYTAGSRGADVGIPGLLPADADDIQERLRKVAVESEEEFGDAV</sequence>
<keyword evidence="4" id="KW-1185">Reference proteome</keyword>